<accession>A0A917WF98</accession>
<dbReference type="InterPro" id="IPR011051">
    <property type="entry name" value="RmlC_Cupin_sf"/>
</dbReference>
<organism evidence="1 2">
    <name type="scientific">Nakamurella endophytica</name>
    <dbReference type="NCBI Taxonomy" id="1748367"/>
    <lineage>
        <taxon>Bacteria</taxon>
        <taxon>Bacillati</taxon>
        <taxon>Actinomycetota</taxon>
        <taxon>Actinomycetes</taxon>
        <taxon>Nakamurellales</taxon>
        <taxon>Nakamurellaceae</taxon>
        <taxon>Nakamurella</taxon>
    </lineage>
</organism>
<sequence length="116" mass="12741">MTAISITRAEDVERLWINPEQEYSHRVVTTKRQGSQALSFHVTTYAPGFTASVDGDGVHEVVMYCTHGSAQVTTEDGVRREMSPGAAIYLPLEFHYDLEIGPDGMTVAVACNPPKE</sequence>
<dbReference type="SUPFAM" id="SSF51182">
    <property type="entry name" value="RmlC-like cupins"/>
    <property type="match status" value="1"/>
</dbReference>
<dbReference type="Gene3D" id="2.60.120.10">
    <property type="entry name" value="Jelly Rolls"/>
    <property type="match status" value="1"/>
</dbReference>
<reference evidence="1" key="2">
    <citation type="submission" date="2020-09" db="EMBL/GenBank/DDBJ databases">
        <authorList>
            <person name="Sun Q."/>
            <person name="Zhou Y."/>
        </authorList>
    </citation>
    <scope>NUCLEOTIDE SEQUENCE</scope>
    <source>
        <strain evidence="1">CGMCC 4.7308</strain>
    </source>
</reference>
<dbReference type="EMBL" id="BMNA01000003">
    <property type="protein sequence ID" value="GGL98130.1"/>
    <property type="molecule type" value="Genomic_DNA"/>
</dbReference>
<comment type="caution">
    <text evidence="1">The sequence shown here is derived from an EMBL/GenBank/DDBJ whole genome shotgun (WGS) entry which is preliminary data.</text>
</comment>
<dbReference type="AlphaFoldDB" id="A0A917WF98"/>
<dbReference type="InterPro" id="IPR014710">
    <property type="entry name" value="RmlC-like_jellyroll"/>
</dbReference>
<proteinExistence type="predicted"/>
<evidence type="ECO:0000313" key="2">
    <source>
        <dbReference type="Proteomes" id="UP000655208"/>
    </source>
</evidence>
<evidence type="ECO:0008006" key="3">
    <source>
        <dbReference type="Google" id="ProtNLM"/>
    </source>
</evidence>
<name>A0A917WF98_9ACTN</name>
<protein>
    <recommendedName>
        <fullName evidence="3">N-acetyldiaminobutyrate dehydratase</fullName>
    </recommendedName>
</protein>
<reference evidence="1" key="1">
    <citation type="journal article" date="2014" name="Int. J. Syst. Evol. Microbiol.">
        <title>Complete genome sequence of Corynebacterium casei LMG S-19264T (=DSM 44701T), isolated from a smear-ripened cheese.</title>
        <authorList>
            <consortium name="US DOE Joint Genome Institute (JGI-PGF)"/>
            <person name="Walter F."/>
            <person name="Albersmeier A."/>
            <person name="Kalinowski J."/>
            <person name="Ruckert C."/>
        </authorList>
    </citation>
    <scope>NUCLEOTIDE SEQUENCE</scope>
    <source>
        <strain evidence="1">CGMCC 4.7308</strain>
    </source>
</reference>
<evidence type="ECO:0000313" key="1">
    <source>
        <dbReference type="EMBL" id="GGL98130.1"/>
    </source>
</evidence>
<dbReference type="Proteomes" id="UP000655208">
    <property type="component" value="Unassembled WGS sequence"/>
</dbReference>
<dbReference type="RefSeq" id="WP_188941135.1">
    <property type="nucleotide sequence ID" value="NZ_BMNA01000003.1"/>
</dbReference>
<keyword evidence="2" id="KW-1185">Reference proteome</keyword>
<gene>
    <name evidence="1" type="ORF">GCM10011594_17540</name>
</gene>